<sequence>MSNQFEFVLTDPSISLKPGKSLLIRSRCMQGRNKREGSRRSKRQRQRETLASRLSSELPRDDPTPYGVPPSLGTFALVRFASTVNAEAQSLLFKAFAYNVSNQAFNPLDRCVNFDCIESASLQWLFSDAAFLHSTLSASYAVNELVMPTWDGQPGRKVVSHLRETLVLLARKMETLNVHEDEAVLYVVINLAILAAVYGDWEAAAAHFAGLYKIVQLRGGMDFLRSRSKLHFKLDRTGKKPFFLHPVAPWEPIFRPPPTDNRLYQPPESWDFRLTNVFRDFQHLTVTINENVHKHARYNAACFQGIISSLQSRLMHLEHLLRDPLQRLIRLSMLAFLTTTSKIPGKKILYNWIAKKLENTYIDAMHSIVGLDNPLRLWILMTIAISVTGADDMWLREAWKKQTMPVTTWAEAHEQLVKVMWIECIHDKPGETVLQHFNSA</sequence>
<keyword evidence="3" id="KW-1185">Reference proteome</keyword>
<evidence type="ECO:0000313" key="2">
    <source>
        <dbReference type="EMBL" id="KAJ4372908.1"/>
    </source>
</evidence>
<dbReference type="Proteomes" id="UP001140560">
    <property type="component" value="Unassembled WGS sequence"/>
</dbReference>
<reference evidence="2" key="1">
    <citation type="submission" date="2022-10" db="EMBL/GenBank/DDBJ databases">
        <title>Tapping the CABI collections for fungal endophytes: first genome assemblies for Collariella, Neodidymelliopsis, Ascochyta clinopodiicola, Didymella pomorum, Didymosphaeria variabile, Neocosmospora piperis and Neocucurbitaria cava.</title>
        <authorList>
            <person name="Hill R."/>
        </authorList>
    </citation>
    <scope>NUCLEOTIDE SEQUENCE</scope>
    <source>
        <strain evidence="2">IMI 356814</strain>
    </source>
</reference>
<accession>A0A9W8YDL9</accession>
<feature type="region of interest" description="Disordered" evidence="1">
    <location>
        <begin position="30"/>
        <end position="65"/>
    </location>
</feature>
<protein>
    <submittedName>
        <fullName evidence="2">Uncharacterized protein</fullName>
    </submittedName>
</protein>
<dbReference type="AlphaFoldDB" id="A0A9W8YDL9"/>
<dbReference type="PANTHER" id="PTHR37540:SF5">
    <property type="entry name" value="TRANSCRIPTION FACTOR DOMAIN-CONTAINING PROTEIN"/>
    <property type="match status" value="1"/>
</dbReference>
<gene>
    <name evidence="2" type="ORF">N0V83_003199</name>
</gene>
<evidence type="ECO:0000256" key="1">
    <source>
        <dbReference type="SAM" id="MobiDB-lite"/>
    </source>
</evidence>
<name>A0A9W8YDL9_9PLEO</name>
<dbReference type="OrthoDB" id="4158087at2759"/>
<dbReference type="PANTHER" id="PTHR37540">
    <property type="entry name" value="TRANSCRIPTION FACTOR (ACR-2), PUTATIVE-RELATED-RELATED"/>
    <property type="match status" value="1"/>
</dbReference>
<dbReference type="EMBL" id="JAPEUY010000005">
    <property type="protein sequence ID" value="KAJ4372908.1"/>
    <property type="molecule type" value="Genomic_DNA"/>
</dbReference>
<proteinExistence type="predicted"/>
<evidence type="ECO:0000313" key="3">
    <source>
        <dbReference type="Proteomes" id="UP001140560"/>
    </source>
</evidence>
<organism evidence="2 3">
    <name type="scientific">Neocucurbitaria cava</name>
    <dbReference type="NCBI Taxonomy" id="798079"/>
    <lineage>
        <taxon>Eukaryota</taxon>
        <taxon>Fungi</taxon>
        <taxon>Dikarya</taxon>
        <taxon>Ascomycota</taxon>
        <taxon>Pezizomycotina</taxon>
        <taxon>Dothideomycetes</taxon>
        <taxon>Pleosporomycetidae</taxon>
        <taxon>Pleosporales</taxon>
        <taxon>Pleosporineae</taxon>
        <taxon>Cucurbitariaceae</taxon>
        <taxon>Neocucurbitaria</taxon>
    </lineage>
</organism>
<comment type="caution">
    <text evidence="2">The sequence shown here is derived from an EMBL/GenBank/DDBJ whole genome shotgun (WGS) entry which is preliminary data.</text>
</comment>